<proteinExistence type="predicted"/>
<sequence length="46" mass="4739">MAMPVLAKASSISGLLSKSLTWLIVVDSNRKCATCSGGGRLFATVP</sequence>
<accession>A0A2P2NEB5</accession>
<dbReference type="AlphaFoldDB" id="A0A2P2NEB5"/>
<reference evidence="1" key="1">
    <citation type="submission" date="2018-02" db="EMBL/GenBank/DDBJ databases">
        <title>Rhizophora mucronata_Transcriptome.</title>
        <authorList>
            <person name="Meera S.P."/>
            <person name="Sreeshan A."/>
            <person name="Augustine A."/>
        </authorList>
    </citation>
    <scope>NUCLEOTIDE SEQUENCE</scope>
    <source>
        <tissue evidence="1">Leaf</tissue>
    </source>
</reference>
<organism evidence="1">
    <name type="scientific">Rhizophora mucronata</name>
    <name type="common">Asiatic mangrove</name>
    <dbReference type="NCBI Taxonomy" id="61149"/>
    <lineage>
        <taxon>Eukaryota</taxon>
        <taxon>Viridiplantae</taxon>
        <taxon>Streptophyta</taxon>
        <taxon>Embryophyta</taxon>
        <taxon>Tracheophyta</taxon>
        <taxon>Spermatophyta</taxon>
        <taxon>Magnoliopsida</taxon>
        <taxon>eudicotyledons</taxon>
        <taxon>Gunneridae</taxon>
        <taxon>Pentapetalae</taxon>
        <taxon>rosids</taxon>
        <taxon>fabids</taxon>
        <taxon>Malpighiales</taxon>
        <taxon>Rhizophoraceae</taxon>
        <taxon>Rhizophora</taxon>
    </lineage>
</organism>
<evidence type="ECO:0000313" key="1">
    <source>
        <dbReference type="EMBL" id="MBX40815.1"/>
    </source>
</evidence>
<dbReference type="EMBL" id="GGEC01060331">
    <property type="protein sequence ID" value="MBX40815.1"/>
    <property type="molecule type" value="Transcribed_RNA"/>
</dbReference>
<name>A0A2P2NEB5_RHIMU</name>
<protein>
    <submittedName>
        <fullName evidence="1">Uncharacterized protein</fullName>
    </submittedName>
</protein>